<feature type="transmembrane region" description="Helical" evidence="3">
    <location>
        <begin position="33"/>
        <end position="50"/>
    </location>
</feature>
<keyword evidence="3" id="KW-0812">Transmembrane</keyword>
<dbReference type="GO" id="GO:0005886">
    <property type="term" value="C:plasma membrane"/>
    <property type="evidence" value="ECO:0007669"/>
    <property type="project" value="UniProtKB-SubCell"/>
</dbReference>
<comment type="subcellular location">
    <subcellularLocation>
        <location evidence="2">Cell membrane</location>
        <topology evidence="2">Multi-pass membrane protein</topology>
    </subcellularLocation>
</comment>
<proteinExistence type="inferred from homology"/>
<keyword evidence="2" id="KW-1003">Cell membrane</keyword>
<evidence type="ECO:0000256" key="2">
    <source>
        <dbReference type="PIRNR" id="PIRNR016661"/>
    </source>
</evidence>
<dbReference type="PANTHER" id="PTHR34295:SF1">
    <property type="entry name" value="BIOTIN TRANSPORTER BIOY"/>
    <property type="match status" value="1"/>
</dbReference>
<dbReference type="Proteomes" id="UP000810292">
    <property type="component" value="Unassembled WGS sequence"/>
</dbReference>
<protein>
    <recommendedName>
        <fullName evidence="2">Biotin transporter</fullName>
    </recommendedName>
</protein>
<evidence type="ECO:0000256" key="1">
    <source>
        <dbReference type="ARBA" id="ARBA00010692"/>
    </source>
</evidence>
<dbReference type="Gene3D" id="1.10.1760.20">
    <property type="match status" value="1"/>
</dbReference>
<evidence type="ECO:0000313" key="5">
    <source>
        <dbReference type="Proteomes" id="UP000810292"/>
    </source>
</evidence>
<accession>A0A9D9NDA0</accession>
<name>A0A9D9NDA0_9SPIO</name>
<dbReference type="InterPro" id="IPR003784">
    <property type="entry name" value="BioY"/>
</dbReference>
<feature type="transmembrane region" description="Helical" evidence="3">
    <location>
        <begin position="140"/>
        <end position="169"/>
    </location>
</feature>
<comment type="caution">
    <text evidence="4">The sequence shown here is derived from an EMBL/GenBank/DDBJ whole genome shotgun (WGS) entry which is preliminary data.</text>
</comment>
<feature type="transmembrane region" description="Helical" evidence="3">
    <location>
        <begin position="87"/>
        <end position="105"/>
    </location>
</feature>
<dbReference type="AlphaFoldDB" id="A0A9D9NDA0"/>
<evidence type="ECO:0000256" key="3">
    <source>
        <dbReference type="SAM" id="Phobius"/>
    </source>
</evidence>
<organism evidence="4 5">
    <name type="scientific">Candidatus Ornithospirochaeta stercoravium</name>
    <dbReference type="NCBI Taxonomy" id="2840897"/>
    <lineage>
        <taxon>Bacteria</taxon>
        <taxon>Pseudomonadati</taxon>
        <taxon>Spirochaetota</taxon>
        <taxon>Spirochaetia</taxon>
        <taxon>Spirochaetales</taxon>
        <taxon>Spirochaetaceae</taxon>
        <taxon>Spirochaetaceae incertae sedis</taxon>
        <taxon>Candidatus Ornithospirochaeta</taxon>
    </lineage>
</organism>
<keyword evidence="2" id="KW-0813">Transport</keyword>
<dbReference type="GO" id="GO:0015225">
    <property type="term" value="F:biotin transmembrane transporter activity"/>
    <property type="evidence" value="ECO:0007669"/>
    <property type="project" value="UniProtKB-UniRule"/>
</dbReference>
<comment type="similarity">
    <text evidence="1 2">Belongs to the BioY family.</text>
</comment>
<sequence>MERKEITKIVLVALFAALIAAGAFIKIPLVPVPVTLTTLFVLLAALYLPPFMALSSIVVYLFLGGIGLPIFTSGGGLAAMLGPTGGYLFGMIPAALLGSLIMRLFESKSRIGAVISSIVSTVFIYLVGLPWLALQMDLSAGAVLAAGFVPFIVGDVLKIIVASITAPVIRPRIKELLERE</sequence>
<dbReference type="Pfam" id="PF02632">
    <property type="entry name" value="BioY"/>
    <property type="match status" value="1"/>
</dbReference>
<reference evidence="4" key="2">
    <citation type="journal article" date="2021" name="PeerJ">
        <title>Extensive microbial diversity within the chicken gut microbiome revealed by metagenomics and culture.</title>
        <authorList>
            <person name="Gilroy R."/>
            <person name="Ravi A."/>
            <person name="Getino M."/>
            <person name="Pursley I."/>
            <person name="Horton D.L."/>
            <person name="Alikhan N.F."/>
            <person name="Baker D."/>
            <person name="Gharbi K."/>
            <person name="Hall N."/>
            <person name="Watson M."/>
            <person name="Adriaenssens E.M."/>
            <person name="Foster-Nyarko E."/>
            <person name="Jarju S."/>
            <person name="Secka A."/>
            <person name="Antonio M."/>
            <person name="Oren A."/>
            <person name="Chaudhuri R.R."/>
            <person name="La Ragione R."/>
            <person name="Hildebrand F."/>
            <person name="Pallen M.J."/>
        </authorList>
    </citation>
    <scope>NUCLEOTIDE SEQUENCE</scope>
    <source>
        <strain evidence="4">14700</strain>
    </source>
</reference>
<keyword evidence="3" id="KW-1133">Transmembrane helix</keyword>
<gene>
    <name evidence="4" type="ORF">IAA72_05260</name>
</gene>
<keyword evidence="2 3" id="KW-0472">Membrane</keyword>
<feature type="transmembrane region" description="Helical" evidence="3">
    <location>
        <begin position="112"/>
        <end position="134"/>
    </location>
</feature>
<dbReference type="PIRSF" id="PIRSF016661">
    <property type="entry name" value="BioY"/>
    <property type="match status" value="1"/>
</dbReference>
<dbReference type="PANTHER" id="PTHR34295">
    <property type="entry name" value="BIOTIN TRANSPORTER BIOY"/>
    <property type="match status" value="1"/>
</dbReference>
<reference evidence="4" key="1">
    <citation type="submission" date="2020-10" db="EMBL/GenBank/DDBJ databases">
        <authorList>
            <person name="Gilroy R."/>
        </authorList>
    </citation>
    <scope>NUCLEOTIDE SEQUENCE</scope>
    <source>
        <strain evidence="4">14700</strain>
    </source>
</reference>
<evidence type="ECO:0000313" key="4">
    <source>
        <dbReference type="EMBL" id="MBO8469173.1"/>
    </source>
</evidence>
<dbReference type="EMBL" id="JADIMF010000080">
    <property type="protein sequence ID" value="MBO8469173.1"/>
    <property type="molecule type" value="Genomic_DNA"/>
</dbReference>